<evidence type="ECO:0000313" key="3">
    <source>
        <dbReference type="Proteomes" id="UP000070700"/>
    </source>
</evidence>
<evidence type="ECO:0000313" key="2">
    <source>
        <dbReference type="EMBL" id="KUJ22050.1"/>
    </source>
</evidence>
<dbReference type="RefSeq" id="XP_018076405.1">
    <property type="nucleotide sequence ID" value="XM_018212826.1"/>
</dbReference>
<evidence type="ECO:0000256" key="1">
    <source>
        <dbReference type="SAM" id="Phobius"/>
    </source>
</evidence>
<accession>A0A194XP77</accession>
<keyword evidence="1" id="KW-1133">Transmembrane helix</keyword>
<dbReference type="EMBL" id="KQ947407">
    <property type="protein sequence ID" value="KUJ22050.1"/>
    <property type="molecule type" value="Genomic_DNA"/>
</dbReference>
<keyword evidence="1" id="KW-0472">Membrane</keyword>
<reference evidence="2 3" key="1">
    <citation type="submission" date="2015-10" db="EMBL/GenBank/DDBJ databases">
        <title>Full genome of DAOMC 229536 Phialocephala scopiformis, a fungal endophyte of spruce producing the potent anti-insectan compound rugulosin.</title>
        <authorList>
            <consortium name="DOE Joint Genome Institute"/>
            <person name="Walker A.K."/>
            <person name="Frasz S.L."/>
            <person name="Seifert K.A."/>
            <person name="Miller J.D."/>
            <person name="Mondo S.J."/>
            <person name="Labutti K."/>
            <person name="Lipzen A."/>
            <person name="Dockter R."/>
            <person name="Kennedy M."/>
            <person name="Grigoriev I.V."/>
            <person name="Spatafora J.W."/>
        </authorList>
    </citation>
    <scope>NUCLEOTIDE SEQUENCE [LARGE SCALE GENOMIC DNA]</scope>
    <source>
        <strain evidence="2 3">CBS 120377</strain>
    </source>
</reference>
<gene>
    <name evidence="2" type="ORF">LY89DRAFT_665195</name>
</gene>
<dbReference type="InParanoid" id="A0A194XP77"/>
<dbReference type="AlphaFoldDB" id="A0A194XP77"/>
<dbReference type="KEGG" id="psco:LY89DRAFT_665195"/>
<sequence>MALDGHQSCWRNSVKDHAGEWENSTDSGTGLRYDGCLGGKVLGFFRSHTLVDHRAPALEAVNYFYFRYSLPDAHPLRRSKLGLGLGFLHLGLGKYRCDDAYGGGQGEVELLTLAGYECLRTCVSDPCSGLAAPFFFLLLGAIWVKVLCHMRRRDRSGASNNSRFSGQNE</sequence>
<proteinExistence type="predicted"/>
<dbReference type="GeneID" id="28822552"/>
<protein>
    <submittedName>
        <fullName evidence="2">Uncharacterized protein</fullName>
    </submittedName>
</protein>
<keyword evidence="1" id="KW-0812">Transmembrane</keyword>
<dbReference type="Proteomes" id="UP000070700">
    <property type="component" value="Unassembled WGS sequence"/>
</dbReference>
<name>A0A194XP77_MOLSC</name>
<organism evidence="2 3">
    <name type="scientific">Mollisia scopiformis</name>
    <name type="common">Conifer needle endophyte fungus</name>
    <name type="synonym">Phialocephala scopiformis</name>
    <dbReference type="NCBI Taxonomy" id="149040"/>
    <lineage>
        <taxon>Eukaryota</taxon>
        <taxon>Fungi</taxon>
        <taxon>Dikarya</taxon>
        <taxon>Ascomycota</taxon>
        <taxon>Pezizomycotina</taxon>
        <taxon>Leotiomycetes</taxon>
        <taxon>Helotiales</taxon>
        <taxon>Mollisiaceae</taxon>
        <taxon>Mollisia</taxon>
    </lineage>
</organism>
<feature type="transmembrane region" description="Helical" evidence="1">
    <location>
        <begin position="130"/>
        <end position="148"/>
    </location>
</feature>
<keyword evidence="3" id="KW-1185">Reference proteome</keyword>